<dbReference type="InterPro" id="IPR000172">
    <property type="entry name" value="GMC_OxRdtase_N"/>
</dbReference>
<reference evidence="7" key="1">
    <citation type="submission" date="2008-11" db="EMBL/GenBank/DDBJ databases">
        <title>A putative ecdysone oxidase gene from Helicoverpa zea.</title>
        <authorList>
            <person name="Wang Q."/>
            <person name="Yang Y."/>
            <person name="Felton G.W."/>
        </authorList>
    </citation>
    <scope>NUCLEOTIDE SEQUENCE</scope>
    <source>
        <tissue evidence="7">Labial salivary</tissue>
    </source>
</reference>
<organism evidence="7">
    <name type="scientific">Helicoverpa zea</name>
    <name type="common">Corn earworm moth</name>
    <name type="synonym">Heliothis zea</name>
    <dbReference type="NCBI Taxonomy" id="7113"/>
    <lineage>
        <taxon>Eukaryota</taxon>
        <taxon>Metazoa</taxon>
        <taxon>Ecdysozoa</taxon>
        <taxon>Arthropoda</taxon>
        <taxon>Hexapoda</taxon>
        <taxon>Insecta</taxon>
        <taxon>Pterygota</taxon>
        <taxon>Neoptera</taxon>
        <taxon>Endopterygota</taxon>
        <taxon>Lepidoptera</taxon>
        <taxon>Glossata</taxon>
        <taxon>Ditrysia</taxon>
        <taxon>Noctuoidea</taxon>
        <taxon>Noctuidae</taxon>
        <taxon>Heliothinae</taxon>
        <taxon>Helicoverpa</taxon>
    </lineage>
</organism>
<evidence type="ECO:0000256" key="2">
    <source>
        <dbReference type="ARBA" id="ARBA00010790"/>
    </source>
</evidence>
<keyword evidence="4 5" id="KW-0274">FAD</keyword>
<feature type="binding site" evidence="5">
    <location>
        <position position="124"/>
    </location>
    <ligand>
        <name>FAD</name>
        <dbReference type="ChEBI" id="CHEBI:57692"/>
    </ligand>
</feature>
<dbReference type="PANTHER" id="PTHR11552:SF147">
    <property type="entry name" value="CHOLINE DEHYDROGENASE, MITOCHONDRIAL"/>
    <property type="match status" value="1"/>
</dbReference>
<comment type="cofactor">
    <cofactor evidence="1 5">
        <name>FAD</name>
        <dbReference type="ChEBI" id="CHEBI:57692"/>
    </cofactor>
</comment>
<dbReference type="PIRSF" id="PIRSF000137">
    <property type="entry name" value="Alcohol_oxidase"/>
    <property type="match status" value="1"/>
</dbReference>
<evidence type="ECO:0000256" key="3">
    <source>
        <dbReference type="ARBA" id="ARBA00022630"/>
    </source>
</evidence>
<dbReference type="InterPro" id="IPR012132">
    <property type="entry name" value="GMC_OxRdtase"/>
</dbReference>
<keyword evidence="3" id="KW-0285">Flavoprotein</keyword>
<evidence type="ECO:0000256" key="1">
    <source>
        <dbReference type="ARBA" id="ARBA00001974"/>
    </source>
</evidence>
<feature type="binding site" evidence="5">
    <location>
        <position position="128"/>
    </location>
    <ligand>
        <name>FAD</name>
        <dbReference type="ChEBI" id="CHEBI:57692"/>
    </ligand>
</feature>
<evidence type="ECO:0000259" key="6">
    <source>
        <dbReference type="PROSITE" id="PS00624"/>
    </source>
</evidence>
<dbReference type="SUPFAM" id="SSF51905">
    <property type="entry name" value="FAD/NAD(P)-binding domain"/>
    <property type="match status" value="1"/>
</dbReference>
<name>B8Y866_HELZE</name>
<evidence type="ECO:0000256" key="5">
    <source>
        <dbReference type="PIRSR" id="PIRSR000137-2"/>
    </source>
</evidence>
<accession>B8Y866</accession>
<comment type="similarity">
    <text evidence="2">Belongs to the GMC oxidoreductase family.</text>
</comment>
<dbReference type="EMBL" id="FJ493468">
    <property type="protein sequence ID" value="ACL36977.1"/>
    <property type="molecule type" value="mRNA"/>
</dbReference>
<dbReference type="Gene3D" id="3.30.560.10">
    <property type="entry name" value="Glucose Oxidase, domain 3"/>
    <property type="match status" value="1"/>
</dbReference>
<evidence type="ECO:0000313" key="7">
    <source>
        <dbReference type="EMBL" id="ACL36977.1"/>
    </source>
</evidence>
<dbReference type="PROSITE" id="PS00624">
    <property type="entry name" value="GMC_OXRED_2"/>
    <property type="match status" value="1"/>
</dbReference>
<evidence type="ECO:0000256" key="4">
    <source>
        <dbReference type="ARBA" id="ARBA00022827"/>
    </source>
</evidence>
<proteinExistence type="evidence at transcript level"/>
<dbReference type="GO" id="GO:0050660">
    <property type="term" value="F:flavin adenine dinucleotide binding"/>
    <property type="evidence" value="ECO:0007669"/>
    <property type="project" value="InterPro"/>
</dbReference>
<dbReference type="AlphaFoldDB" id="B8Y866"/>
<dbReference type="Pfam" id="PF05199">
    <property type="entry name" value="GMC_oxred_C"/>
    <property type="match status" value="1"/>
</dbReference>
<dbReference type="SUPFAM" id="SSF54373">
    <property type="entry name" value="FAD-linked reductases, C-terminal domain"/>
    <property type="match status" value="1"/>
</dbReference>
<protein>
    <submittedName>
        <fullName evidence="7">Putative ecdysone oxidase</fullName>
    </submittedName>
</protein>
<feature type="domain" description="Glucose-methanol-choline oxidoreductase N-terminal" evidence="6">
    <location>
        <begin position="303"/>
        <end position="317"/>
    </location>
</feature>
<dbReference type="PANTHER" id="PTHR11552">
    <property type="entry name" value="GLUCOSE-METHANOL-CHOLINE GMC OXIDOREDUCTASE"/>
    <property type="match status" value="1"/>
</dbReference>
<sequence>MADAAASQSSAQTVKLALQVLQTLSLTAWQYPPDCALTNGSSFDFIVVGSGTAGSVLANRLSANDSVSVLLLEAGGYPPLESELPALFMMLSNSDYDYKYYAENDNYTMQNIRGKRCALTQGKVLGGTSSTYAMMHTRGDPQDYDVWAERANDTTWNATNTLSYFKKQEKLTDEELLHSEYAAVHGTDGMVKIRRETSPLLDDILGRILRGRARFNDGHHIIESLRFGYTQVAICHRMMECGQSSALAYLSSAKKRKNLCVSLFTTATKILIENEVAVGVQLTTSTNETYNIYSNKEVIVSAGTFNSPKLLMLSGIGPREHLESVEIDVVADLPVGQNYMDQPSAPIIIQMDESAEVAGAINPHQFPLPTFIGNVALDSPSKRPQYHTVNFLFPANSTDLLDMCSLFLSYSDEVCQKVYEATTNRKTIFSLVGLALPNSRGEVLLASADPAAAPIVHTGMFSNYTDLNLMGRAFIDHVRVLNSTYFRSVNATILDLGFCKDTTSEVEFWECYTLAMSNTMWHFGGTCAMGLVLDSKMKVKGVGRLRVVDSSSMPALVTGKVNSPIGMLAEKAADFILTDHNIL</sequence>
<feature type="binding site" evidence="5">
    <location>
        <begin position="521"/>
        <end position="522"/>
    </location>
    <ligand>
        <name>FAD</name>
        <dbReference type="ChEBI" id="CHEBI:57692"/>
    </ligand>
</feature>
<dbReference type="InterPro" id="IPR007867">
    <property type="entry name" value="GMC_OxRtase_C"/>
</dbReference>
<dbReference type="Gene3D" id="3.50.50.60">
    <property type="entry name" value="FAD/NAD(P)-binding domain"/>
    <property type="match status" value="1"/>
</dbReference>
<dbReference type="InterPro" id="IPR036188">
    <property type="entry name" value="FAD/NAD-bd_sf"/>
</dbReference>
<dbReference type="GO" id="GO:0016614">
    <property type="term" value="F:oxidoreductase activity, acting on CH-OH group of donors"/>
    <property type="evidence" value="ECO:0007669"/>
    <property type="project" value="InterPro"/>
</dbReference>
<dbReference type="Pfam" id="PF00732">
    <property type="entry name" value="GMC_oxred_N"/>
    <property type="match status" value="1"/>
</dbReference>